<reference evidence="10 11" key="1">
    <citation type="journal article" date="2022" name="Nat. Microbiol.">
        <title>The microbiome of a bacterivorous marine choanoflagellate contains a resource-demanding obligate bacterial associate.</title>
        <authorList>
            <person name="Needham D.M."/>
            <person name="Poirier C."/>
            <person name="Bachy C."/>
            <person name="George E.E."/>
            <person name="Wilken S."/>
            <person name="Yung C.C.M."/>
            <person name="Limardo A.J."/>
            <person name="Morando M."/>
            <person name="Sudek L."/>
            <person name="Malmstrom R.R."/>
            <person name="Keeling P.J."/>
            <person name="Santoro A.E."/>
            <person name="Worden A.Z."/>
        </authorList>
    </citation>
    <scope>NUCLEOTIDE SEQUENCE [LARGE SCALE GENOMIC DNA]</scope>
    <source>
        <strain evidence="10 11">Comchoano-1</strain>
    </source>
</reference>
<feature type="binding site" evidence="8">
    <location>
        <position position="87"/>
    </location>
    <ligand>
        <name>[4Fe-4S] cluster</name>
        <dbReference type="ChEBI" id="CHEBI:49883"/>
        <label>2</label>
        <note>4Fe-4S-S-AdoMet</note>
    </ligand>
</feature>
<evidence type="ECO:0000256" key="5">
    <source>
        <dbReference type="ARBA" id="ARBA00023004"/>
    </source>
</evidence>
<evidence type="ECO:0000259" key="9">
    <source>
        <dbReference type="PROSITE" id="PS51918"/>
    </source>
</evidence>
<keyword evidence="1 8" id="KW-0004">4Fe-4S</keyword>
<feature type="binding site" evidence="8">
    <location>
        <position position="297"/>
    </location>
    <ligand>
        <name>[4Fe-4S] cluster</name>
        <dbReference type="ChEBI" id="CHEBI:49883"/>
        <label>1</label>
    </ligand>
</feature>
<dbReference type="Proteomes" id="UP001055955">
    <property type="component" value="Chromosome"/>
</dbReference>
<dbReference type="GO" id="GO:0016992">
    <property type="term" value="F:lipoate synthase activity"/>
    <property type="evidence" value="ECO:0007669"/>
    <property type="project" value="UniProtKB-EC"/>
</dbReference>
<organism evidence="10 11">
    <name type="scientific">Candidatus Comchoanobacter bicostacola</name>
    <dbReference type="NCBI Taxonomy" id="2919598"/>
    <lineage>
        <taxon>Bacteria</taxon>
        <taxon>Pseudomonadati</taxon>
        <taxon>Pseudomonadota</taxon>
        <taxon>Gammaproteobacteria</taxon>
        <taxon>Candidatus Comchoanobacterales</taxon>
        <taxon>Candidatus Comchoanobacteraceae</taxon>
        <taxon>Candidatus Comchoanobacter</taxon>
    </lineage>
</organism>
<evidence type="ECO:0000256" key="1">
    <source>
        <dbReference type="ARBA" id="ARBA00022485"/>
    </source>
</evidence>
<evidence type="ECO:0000313" key="11">
    <source>
        <dbReference type="Proteomes" id="UP001055955"/>
    </source>
</evidence>
<dbReference type="HAMAP" id="MF_00206">
    <property type="entry name" value="Lipoyl_synth"/>
    <property type="match status" value="1"/>
</dbReference>
<dbReference type="Gene3D" id="3.20.20.70">
    <property type="entry name" value="Aldolase class I"/>
    <property type="match status" value="1"/>
</dbReference>
<dbReference type="InterPro" id="IPR007197">
    <property type="entry name" value="rSAM"/>
</dbReference>
<evidence type="ECO:0000256" key="6">
    <source>
        <dbReference type="ARBA" id="ARBA00023014"/>
    </source>
</evidence>
<comment type="similarity">
    <text evidence="8">Belongs to the radical SAM superfamily. Lipoyl synthase family.</text>
</comment>
<comment type="cofactor">
    <cofactor evidence="8">
        <name>[4Fe-4S] cluster</name>
        <dbReference type="ChEBI" id="CHEBI:49883"/>
    </cofactor>
    <text evidence="8">Binds 2 [4Fe-4S] clusters per subunit. One cluster is coordinated with 3 cysteines and an exchangeable S-adenosyl-L-methionine.</text>
</comment>
<comment type="catalytic activity">
    <reaction evidence="7 8">
        <text>[[Fe-S] cluster scaffold protein carrying a second [4Fe-4S](2+) cluster] + N(6)-octanoyl-L-lysyl-[protein] + 2 oxidized [2Fe-2S]-[ferredoxin] + 2 S-adenosyl-L-methionine + 4 H(+) = [[Fe-S] cluster scaffold protein] + N(6)-[(R)-dihydrolipoyl]-L-lysyl-[protein] + 4 Fe(3+) + 2 hydrogen sulfide + 2 5'-deoxyadenosine + 2 L-methionine + 2 reduced [2Fe-2S]-[ferredoxin]</text>
        <dbReference type="Rhea" id="RHEA:16585"/>
        <dbReference type="Rhea" id="RHEA-COMP:9928"/>
        <dbReference type="Rhea" id="RHEA-COMP:10000"/>
        <dbReference type="Rhea" id="RHEA-COMP:10001"/>
        <dbReference type="Rhea" id="RHEA-COMP:10475"/>
        <dbReference type="Rhea" id="RHEA-COMP:14568"/>
        <dbReference type="Rhea" id="RHEA-COMP:14569"/>
        <dbReference type="ChEBI" id="CHEBI:15378"/>
        <dbReference type="ChEBI" id="CHEBI:17319"/>
        <dbReference type="ChEBI" id="CHEBI:29034"/>
        <dbReference type="ChEBI" id="CHEBI:29919"/>
        <dbReference type="ChEBI" id="CHEBI:33722"/>
        <dbReference type="ChEBI" id="CHEBI:33737"/>
        <dbReference type="ChEBI" id="CHEBI:33738"/>
        <dbReference type="ChEBI" id="CHEBI:57844"/>
        <dbReference type="ChEBI" id="CHEBI:59789"/>
        <dbReference type="ChEBI" id="CHEBI:78809"/>
        <dbReference type="ChEBI" id="CHEBI:83100"/>
        <dbReference type="EC" id="2.8.1.8"/>
    </reaction>
</comment>
<dbReference type="SFLD" id="SFLDF00271">
    <property type="entry name" value="lipoyl_synthase"/>
    <property type="match status" value="1"/>
</dbReference>
<dbReference type="NCBIfam" id="NF004019">
    <property type="entry name" value="PRK05481.1"/>
    <property type="match status" value="1"/>
</dbReference>
<evidence type="ECO:0000256" key="2">
    <source>
        <dbReference type="ARBA" id="ARBA00022679"/>
    </source>
</evidence>
<dbReference type="SFLD" id="SFLDG01058">
    <property type="entry name" value="lipoyl_synthase_like"/>
    <property type="match status" value="1"/>
</dbReference>
<evidence type="ECO:0000256" key="4">
    <source>
        <dbReference type="ARBA" id="ARBA00022723"/>
    </source>
</evidence>
<dbReference type="SUPFAM" id="SSF102114">
    <property type="entry name" value="Radical SAM enzymes"/>
    <property type="match status" value="1"/>
</dbReference>
<dbReference type="InterPro" id="IPR006638">
    <property type="entry name" value="Elp3/MiaA/NifB-like_rSAM"/>
</dbReference>
<comment type="function">
    <text evidence="8">Catalyzes the radical-mediated insertion of two sulfur atoms into the C-6 and C-8 positions of the octanoyl moiety bound to the lipoyl domains of lipoate-dependent enzymes, thereby converting the octanoylated domains into lipoylated derivatives.</text>
</comment>
<dbReference type="InterPro" id="IPR013785">
    <property type="entry name" value="Aldolase_TIM"/>
</dbReference>
<keyword evidence="11" id="KW-1185">Reference proteome</keyword>
<dbReference type="PANTHER" id="PTHR10949">
    <property type="entry name" value="LIPOYL SYNTHASE"/>
    <property type="match status" value="1"/>
</dbReference>
<dbReference type="SFLD" id="SFLDS00029">
    <property type="entry name" value="Radical_SAM"/>
    <property type="match status" value="1"/>
</dbReference>
<dbReference type="Pfam" id="PF04055">
    <property type="entry name" value="Radical_SAM"/>
    <property type="match status" value="1"/>
</dbReference>
<proteinExistence type="inferred from homology"/>
<dbReference type="PIRSF" id="PIRSF005963">
    <property type="entry name" value="Lipoyl_synth"/>
    <property type="match status" value="1"/>
</dbReference>
<evidence type="ECO:0000256" key="3">
    <source>
        <dbReference type="ARBA" id="ARBA00022691"/>
    </source>
</evidence>
<comment type="pathway">
    <text evidence="8">Protein modification; protein lipoylation via endogenous pathway; protein N(6)-(lipoyl)lysine from octanoyl-[acyl-carrier-protein]: step 2/2.</text>
</comment>
<feature type="binding site" evidence="8">
    <location>
        <position position="83"/>
    </location>
    <ligand>
        <name>[4Fe-4S] cluster</name>
        <dbReference type="ChEBI" id="CHEBI:49883"/>
        <label>2</label>
        <note>4Fe-4S-S-AdoMet</note>
    </ligand>
</feature>
<dbReference type="RefSeq" id="WP_258568596.1">
    <property type="nucleotide sequence ID" value="NZ_CP092900.1"/>
</dbReference>
<evidence type="ECO:0000313" key="10">
    <source>
        <dbReference type="EMBL" id="UTC24807.1"/>
    </source>
</evidence>
<evidence type="ECO:0000256" key="8">
    <source>
        <dbReference type="HAMAP-Rule" id="MF_00206"/>
    </source>
</evidence>
<dbReference type="PANTHER" id="PTHR10949:SF0">
    <property type="entry name" value="LIPOYL SYNTHASE, MITOCHONDRIAL"/>
    <property type="match status" value="1"/>
</dbReference>
<dbReference type="InterPro" id="IPR003698">
    <property type="entry name" value="Lipoyl_synth"/>
</dbReference>
<keyword evidence="2 8" id="KW-0808">Transferase</keyword>
<dbReference type="NCBIfam" id="NF009544">
    <property type="entry name" value="PRK12928.1"/>
    <property type="match status" value="1"/>
</dbReference>
<keyword evidence="4 8" id="KW-0479">Metal-binding</keyword>
<keyword evidence="6 8" id="KW-0411">Iron-sulfur</keyword>
<dbReference type="InterPro" id="IPR058240">
    <property type="entry name" value="rSAM_sf"/>
</dbReference>
<feature type="binding site" evidence="8">
    <location>
        <position position="90"/>
    </location>
    <ligand>
        <name>[4Fe-4S] cluster</name>
        <dbReference type="ChEBI" id="CHEBI:49883"/>
        <label>2</label>
        <note>4Fe-4S-S-AdoMet</note>
    </ligand>
</feature>
<keyword evidence="3 8" id="KW-0949">S-adenosyl-L-methionine</keyword>
<protein>
    <recommendedName>
        <fullName evidence="8">Lipoyl synthase</fullName>
        <ecNumber evidence="8">2.8.1.8</ecNumber>
    </recommendedName>
    <alternativeName>
        <fullName evidence="8">Lip-syn</fullName>
        <shortName evidence="8">LS</shortName>
    </alternativeName>
    <alternativeName>
        <fullName evidence="8">Lipoate synthase</fullName>
    </alternativeName>
    <alternativeName>
        <fullName evidence="8">Lipoic acid synthase</fullName>
    </alternativeName>
    <alternativeName>
        <fullName evidence="8">Sulfur insertion protein LipA</fullName>
    </alternativeName>
</protein>
<feature type="binding site" evidence="8">
    <location>
        <position position="62"/>
    </location>
    <ligand>
        <name>[4Fe-4S] cluster</name>
        <dbReference type="ChEBI" id="CHEBI:49883"/>
        <label>1</label>
    </ligand>
</feature>
<dbReference type="PROSITE" id="PS51918">
    <property type="entry name" value="RADICAL_SAM"/>
    <property type="match status" value="1"/>
</dbReference>
<dbReference type="SMART" id="SM00729">
    <property type="entry name" value="Elp3"/>
    <property type="match status" value="1"/>
</dbReference>
<dbReference type="NCBIfam" id="TIGR00510">
    <property type="entry name" value="lipA"/>
    <property type="match status" value="1"/>
</dbReference>
<dbReference type="EC" id="2.8.1.8" evidence="8"/>
<dbReference type="CDD" id="cd01335">
    <property type="entry name" value="Radical_SAM"/>
    <property type="match status" value="1"/>
</dbReference>
<keyword evidence="5 8" id="KW-0408">Iron</keyword>
<sequence length="307" mass="34841">MSKERGFEKFKRINIDVQSSAPKTEIIKPKIRPTQQQLQDVKNLKKLFRGRALVTVCEEASCPNMIECFSKRIATFMIMGDKCTRRCAFCDVAHGKPDALDPNEPIQLAQTIQQMQLKYVVVTSVDRDDLLDGGAAHFTACIKEIREQTPNIKIEILVPDFKKRMQRALDALKQHPPDVFNHNLETIPRLYKTARLGSDYQHSLDLLKKFKEQHPSIPTKSGLMVGLGETLEELLQTLSDLRAHNVDMLTVGQYLSPSAHHLPVKKYYADSEFKTIEKHAYHLGFKSVASGALVRSSYHADKQAENL</sequence>
<evidence type="ECO:0000256" key="7">
    <source>
        <dbReference type="ARBA" id="ARBA00047326"/>
    </source>
</evidence>
<dbReference type="EMBL" id="CP092900">
    <property type="protein sequence ID" value="UTC24807.1"/>
    <property type="molecule type" value="Genomic_DNA"/>
</dbReference>
<feature type="binding site" evidence="8">
    <location>
        <position position="68"/>
    </location>
    <ligand>
        <name>[4Fe-4S] cluster</name>
        <dbReference type="ChEBI" id="CHEBI:49883"/>
        <label>1</label>
    </ligand>
</feature>
<keyword evidence="8" id="KW-0963">Cytoplasm</keyword>
<name>A0ABY5DMB3_9GAMM</name>
<gene>
    <name evidence="8 10" type="primary">lipA</name>
    <name evidence="10" type="ORF">MMH89_01400</name>
</gene>
<comment type="subcellular location">
    <subcellularLocation>
        <location evidence="8">Cytoplasm</location>
    </subcellularLocation>
</comment>
<feature type="binding site" evidence="8">
    <location>
        <position position="57"/>
    </location>
    <ligand>
        <name>[4Fe-4S] cluster</name>
        <dbReference type="ChEBI" id="CHEBI:49883"/>
        <label>1</label>
    </ligand>
</feature>
<feature type="domain" description="Radical SAM core" evidence="9">
    <location>
        <begin position="69"/>
        <end position="286"/>
    </location>
</feature>
<accession>A0ABY5DMB3</accession>